<evidence type="ECO:0000313" key="2">
    <source>
        <dbReference type="Proteomes" id="UP000186684"/>
    </source>
</evidence>
<dbReference type="STRING" id="633194.SAMN05421759_103238"/>
<evidence type="ECO:0008006" key="3">
    <source>
        <dbReference type="Google" id="ProtNLM"/>
    </source>
</evidence>
<proteinExistence type="predicted"/>
<dbReference type="Gene3D" id="1.25.40.10">
    <property type="entry name" value="Tetratricopeptide repeat domain"/>
    <property type="match status" value="1"/>
</dbReference>
<dbReference type="Proteomes" id="UP000186684">
    <property type="component" value="Unassembled WGS sequence"/>
</dbReference>
<sequence length="302" mass="33455">MLTLRLRDAASRLVWISDPTAIVPEHTDEIAASSAESMLEHLSASMISLDLPDLFPWTALTALFSLDTDAIRRTETQIARMCEAGAPESISCIGHFAQVFKENEGVEVARRITREQLCDLVASVPQSSPMLPLWQSLAGYCAHMLLGDNDLAKAFLDASLERSPTLSLNLDHIAVLRMSLGDLKGAEEAFLQCQRVGVGSPWRYTYDVTGSMLYMAKGDYRNSLHFANRALLRKPRFVGALRYAMAGFALAGNAKDAEIMHSRILRLRPNYDMGGWLESMVRRSPGEIGQTLSRSFQNNGFI</sequence>
<reference evidence="2" key="1">
    <citation type="submission" date="2017-01" db="EMBL/GenBank/DDBJ databases">
        <authorList>
            <person name="Varghese N."/>
            <person name="Submissions S."/>
        </authorList>
    </citation>
    <scope>NUCLEOTIDE SEQUENCE [LARGE SCALE GENOMIC DNA]</scope>
    <source>
        <strain evidence="2">DSM 29430</strain>
    </source>
</reference>
<gene>
    <name evidence="1" type="ORF">SAMN05421759_103238</name>
</gene>
<evidence type="ECO:0000313" key="1">
    <source>
        <dbReference type="EMBL" id="SIS78462.1"/>
    </source>
</evidence>
<dbReference type="AlphaFoldDB" id="A0A1N7LXD6"/>
<protein>
    <recommendedName>
        <fullName evidence="3">Tetratricopeptide repeat-containing protein</fullName>
    </recommendedName>
</protein>
<keyword evidence="2" id="KW-1185">Reference proteome</keyword>
<organism evidence="1 2">
    <name type="scientific">Roseivivax lentus</name>
    <dbReference type="NCBI Taxonomy" id="633194"/>
    <lineage>
        <taxon>Bacteria</taxon>
        <taxon>Pseudomonadati</taxon>
        <taxon>Pseudomonadota</taxon>
        <taxon>Alphaproteobacteria</taxon>
        <taxon>Rhodobacterales</taxon>
        <taxon>Roseobacteraceae</taxon>
        <taxon>Roseivivax</taxon>
    </lineage>
</organism>
<name>A0A1N7LXD6_9RHOB</name>
<dbReference type="SUPFAM" id="SSF48452">
    <property type="entry name" value="TPR-like"/>
    <property type="match status" value="1"/>
</dbReference>
<accession>A0A1N7LXD6</accession>
<dbReference type="EMBL" id="FTOQ01000003">
    <property type="protein sequence ID" value="SIS78462.1"/>
    <property type="molecule type" value="Genomic_DNA"/>
</dbReference>
<dbReference type="InterPro" id="IPR011990">
    <property type="entry name" value="TPR-like_helical_dom_sf"/>
</dbReference>